<dbReference type="GeneID" id="8626004"/>
<keyword evidence="3" id="KW-1185">Reference proteome</keyword>
<dbReference type="SMR" id="Q54KQ0"/>
<feature type="coiled-coil region" evidence="1">
    <location>
        <begin position="27"/>
        <end position="75"/>
    </location>
</feature>
<dbReference type="EMBL" id="AAFI02000098">
    <property type="protein sequence ID" value="EAL63864.1"/>
    <property type="molecule type" value="Genomic_DNA"/>
</dbReference>
<evidence type="ECO:0000313" key="2">
    <source>
        <dbReference type="EMBL" id="EAL63864.1"/>
    </source>
</evidence>
<name>Q54KQ0_DICDI</name>
<dbReference type="KEGG" id="ddi:DDB_G0287179"/>
<gene>
    <name evidence="2" type="ORF">DDB_G0287179</name>
</gene>
<dbReference type="InParanoid" id="Q54KQ0"/>
<dbReference type="PaxDb" id="44689-DDB0215767"/>
<dbReference type="HOGENOM" id="CLU_2351060_0_0_1"/>
<reference evidence="2 3" key="1">
    <citation type="journal article" date="2005" name="Nature">
        <title>The genome of the social amoeba Dictyostelium discoideum.</title>
        <authorList>
            <consortium name="The Dictyostelium discoideum Sequencing Consortium"/>
            <person name="Eichinger L."/>
            <person name="Pachebat J.A."/>
            <person name="Glockner G."/>
            <person name="Rajandream M.A."/>
            <person name="Sucgang R."/>
            <person name="Berriman M."/>
            <person name="Song J."/>
            <person name="Olsen R."/>
            <person name="Szafranski K."/>
            <person name="Xu Q."/>
            <person name="Tunggal B."/>
            <person name="Kummerfeld S."/>
            <person name="Madera M."/>
            <person name="Konfortov B.A."/>
            <person name="Rivero F."/>
            <person name="Bankier A.T."/>
            <person name="Lehmann R."/>
            <person name="Hamlin N."/>
            <person name="Davies R."/>
            <person name="Gaudet P."/>
            <person name="Fey P."/>
            <person name="Pilcher K."/>
            <person name="Chen G."/>
            <person name="Saunders D."/>
            <person name="Sodergren E."/>
            <person name="Davis P."/>
            <person name="Kerhornou A."/>
            <person name="Nie X."/>
            <person name="Hall N."/>
            <person name="Anjard C."/>
            <person name="Hemphill L."/>
            <person name="Bason N."/>
            <person name="Farbrother P."/>
            <person name="Desany B."/>
            <person name="Just E."/>
            <person name="Morio T."/>
            <person name="Rost R."/>
            <person name="Churcher C."/>
            <person name="Cooper J."/>
            <person name="Haydock S."/>
            <person name="van Driessche N."/>
            <person name="Cronin A."/>
            <person name="Goodhead I."/>
            <person name="Muzny D."/>
            <person name="Mourier T."/>
            <person name="Pain A."/>
            <person name="Lu M."/>
            <person name="Harper D."/>
            <person name="Lindsay R."/>
            <person name="Hauser H."/>
            <person name="James K."/>
            <person name="Quiles M."/>
            <person name="Madan Babu M."/>
            <person name="Saito T."/>
            <person name="Buchrieser C."/>
            <person name="Wardroper A."/>
            <person name="Felder M."/>
            <person name="Thangavelu M."/>
            <person name="Johnson D."/>
            <person name="Knights A."/>
            <person name="Loulseged H."/>
            <person name="Mungall K."/>
            <person name="Oliver K."/>
            <person name="Price C."/>
            <person name="Quail M.A."/>
            <person name="Urushihara H."/>
            <person name="Hernandez J."/>
            <person name="Rabbinowitsch E."/>
            <person name="Steffen D."/>
            <person name="Sanders M."/>
            <person name="Ma J."/>
            <person name="Kohara Y."/>
            <person name="Sharp S."/>
            <person name="Simmonds M."/>
            <person name="Spiegler S."/>
            <person name="Tivey A."/>
            <person name="Sugano S."/>
            <person name="White B."/>
            <person name="Walker D."/>
            <person name="Woodward J."/>
            <person name="Winckler T."/>
            <person name="Tanaka Y."/>
            <person name="Shaulsky G."/>
            <person name="Schleicher M."/>
            <person name="Weinstock G."/>
            <person name="Rosenthal A."/>
            <person name="Cox E.C."/>
            <person name="Chisholm R.L."/>
            <person name="Gibbs R."/>
            <person name="Loomis W.F."/>
            <person name="Platzer M."/>
            <person name="Kay R.R."/>
            <person name="Williams J."/>
            <person name="Dear P.H."/>
            <person name="Noegel A.A."/>
            <person name="Barrell B."/>
            <person name="Kuspa A."/>
        </authorList>
    </citation>
    <scope>NUCLEOTIDE SEQUENCE [LARGE SCALE GENOMIC DNA]</scope>
    <source>
        <strain evidence="2 3">AX4</strain>
    </source>
</reference>
<protein>
    <submittedName>
        <fullName evidence="2">Uncharacterized protein</fullName>
    </submittedName>
</protein>
<dbReference type="RefSeq" id="XP_637380.1">
    <property type="nucleotide sequence ID" value="XM_632288.1"/>
</dbReference>
<keyword evidence="1" id="KW-0175">Coiled coil</keyword>
<organism evidence="2 3">
    <name type="scientific">Dictyostelium discoideum</name>
    <name type="common">Social amoeba</name>
    <dbReference type="NCBI Taxonomy" id="44689"/>
    <lineage>
        <taxon>Eukaryota</taxon>
        <taxon>Amoebozoa</taxon>
        <taxon>Evosea</taxon>
        <taxon>Eumycetozoa</taxon>
        <taxon>Dictyostelia</taxon>
        <taxon>Dictyosteliales</taxon>
        <taxon>Dictyosteliaceae</taxon>
        <taxon>Dictyostelium</taxon>
    </lineage>
</organism>
<dbReference type="VEuPathDB" id="AmoebaDB:DDB_G0287179"/>
<accession>Q54KQ0</accession>
<comment type="caution">
    <text evidence="2">The sequence shown here is derived from an EMBL/GenBank/DDBJ whole genome shotgun (WGS) entry which is preliminary data.</text>
</comment>
<evidence type="ECO:0000256" key="1">
    <source>
        <dbReference type="SAM" id="Coils"/>
    </source>
</evidence>
<proteinExistence type="predicted"/>
<sequence length="97" mass="11651">MKENENKEDKMKESLVYLFQELGVLSAEDILKKFKNLEEKNQNLEEKNQNLEEKNQNLEEKYQNLEEEKLRANKNEVLIKYLNNPNPYVSIIINHNI</sequence>
<dbReference type="dictyBase" id="DDB_G0287179"/>
<dbReference type="AlphaFoldDB" id="Q54KQ0"/>
<evidence type="ECO:0000313" key="3">
    <source>
        <dbReference type="Proteomes" id="UP000002195"/>
    </source>
</evidence>
<dbReference type="Proteomes" id="UP000002195">
    <property type="component" value="Unassembled WGS sequence"/>
</dbReference>
<dbReference type="Gene3D" id="1.20.5.170">
    <property type="match status" value="1"/>
</dbReference>